<sequence length="61" mass="7112">MKYKVVKVLNNIEKFETEIMGLLDDGWQLYGDLQVVAAPFRNAENMIKTNYLYAQVLTKDK</sequence>
<dbReference type="AlphaFoldDB" id="A0A9D5Q7R4"/>
<gene>
    <name evidence="1" type="ORF">GF339_18480</name>
</gene>
<evidence type="ECO:0000313" key="1">
    <source>
        <dbReference type="EMBL" id="MBD3326577.1"/>
    </source>
</evidence>
<reference evidence="1" key="1">
    <citation type="submission" date="2019-11" db="EMBL/GenBank/DDBJ databases">
        <title>Microbial mats filling the niche in hypersaline microbial mats.</title>
        <authorList>
            <person name="Wong H.L."/>
            <person name="Macleod F.I."/>
            <person name="White R.A. III"/>
            <person name="Burns B.P."/>
        </authorList>
    </citation>
    <scope>NUCLEOTIDE SEQUENCE</scope>
    <source>
        <strain evidence="1">Rbin_158</strain>
    </source>
</reference>
<name>A0A9D5Q7R4_9BACT</name>
<dbReference type="Proteomes" id="UP000649604">
    <property type="component" value="Unassembled WGS sequence"/>
</dbReference>
<protein>
    <recommendedName>
        <fullName evidence="3">DUF1737 domain-containing protein</fullName>
    </recommendedName>
</protein>
<organism evidence="1 2">
    <name type="scientific">candidate division KSB3 bacterium</name>
    <dbReference type="NCBI Taxonomy" id="2044937"/>
    <lineage>
        <taxon>Bacteria</taxon>
        <taxon>candidate division KSB3</taxon>
    </lineage>
</organism>
<proteinExistence type="predicted"/>
<comment type="caution">
    <text evidence="1">The sequence shown here is derived from an EMBL/GenBank/DDBJ whole genome shotgun (WGS) entry which is preliminary data.</text>
</comment>
<evidence type="ECO:0008006" key="3">
    <source>
        <dbReference type="Google" id="ProtNLM"/>
    </source>
</evidence>
<evidence type="ECO:0000313" key="2">
    <source>
        <dbReference type="Proteomes" id="UP000649604"/>
    </source>
</evidence>
<dbReference type="EMBL" id="WJJP01000603">
    <property type="protein sequence ID" value="MBD3326577.1"/>
    <property type="molecule type" value="Genomic_DNA"/>
</dbReference>
<accession>A0A9D5Q7R4</accession>